<dbReference type="InterPro" id="IPR051450">
    <property type="entry name" value="Gfo/Idh/MocA_Oxidoreductases"/>
</dbReference>
<evidence type="ECO:0000313" key="3">
    <source>
        <dbReference type="EMBL" id="TYL72838.1"/>
    </source>
</evidence>
<name>A0A5S4WDB9_9BRAD</name>
<dbReference type="Pfam" id="PF01408">
    <property type="entry name" value="GFO_IDH_MocA"/>
    <property type="match status" value="1"/>
</dbReference>
<dbReference type="InterPro" id="IPR000683">
    <property type="entry name" value="Gfo/Idh/MocA-like_OxRdtase_N"/>
</dbReference>
<dbReference type="SUPFAM" id="SSF51735">
    <property type="entry name" value="NAD(P)-binding Rossmann-fold domains"/>
    <property type="match status" value="1"/>
</dbReference>
<proteinExistence type="predicted"/>
<feature type="domain" description="GFO/IDH/MocA-like oxidoreductase" evidence="2">
    <location>
        <begin position="136"/>
        <end position="262"/>
    </location>
</feature>
<accession>A0A5S4WDB9</accession>
<dbReference type="PANTHER" id="PTHR43377">
    <property type="entry name" value="BILIVERDIN REDUCTASE A"/>
    <property type="match status" value="1"/>
</dbReference>
<dbReference type="SUPFAM" id="SSF55347">
    <property type="entry name" value="Glyceraldehyde-3-phosphate dehydrogenase-like, C-terminal domain"/>
    <property type="match status" value="1"/>
</dbReference>
<dbReference type="Pfam" id="PF22725">
    <property type="entry name" value="GFO_IDH_MocA_C3"/>
    <property type="match status" value="1"/>
</dbReference>
<feature type="domain" description="Gfo/Idh/MocA-like oxidoreductase N-terminal" evidence="1">
    <location>
        <begin position="10"/>
        <end position="110"/>
    </location>
</feature>
<dbReference type="Proteomes" id="UP000324853">
    <property type="component" value="Unassembled WGS sequence"/>
</dbReference>
<keyword evidence="4" id="KW-1185">Reference proteome</keyword>
<dbReference type="EMBL" id="VSSR01000081">
    <property type="protein sequence ID" value="TYL72838.1"/>
    <property type="molecule type" value="Genomic_DNA"/>
</dbReference>
<dbReference type="PANTHER" id="PTHR43377:SF1">
    <property type="entry name" value="BILIVERDIN REDUCTASE A"/>
    <property type="match status" value="1"/>
</dbReference>
<sequence>MPGDASSMLDIAIIGAAHPHVEYVLSEIAVRTDVRIAAVADHDAARLTELERRTQSPGYADPIALLEAHKVQAVAVFTEFGLRAPIVAELLRRNIFAIVDKPMAVTLPQLALIENALAGRNLLTLLLEKRFYPVTLALRSVLEGGELGDIVSINSTGPHKLAPSRRPAWMFEPSTYGGILADLTVHDIDLALWLTGHTSGTISGWVSPTPAAGTTSFPALGRAILACDNGPQFSIEVDWIQPEASPRHGDYAMRISGTRGRADVLFAENRLLVETATRPRRDVDLPPGAPPAAFAFDHLARGEALQISAKDALRATRIAILAEESAKQGGKPIRWS</sequence>
<protein>
    <submittedName>
        <fullName evidence="3">Gfo/Idh/MocA family oxidoreductase</fullName>
    </submittedName>
</protein>
<organism evidence="3 4">
    <name type="scientific">Bradyrhizobium cytisi</name>
    <dbReference type="NCBI Taxonomy" id="515489"/>
    <lineage>
        <taxon>Bacteria</taxon>
        <taxon>Pseudomonadati</taxon>
        <taxon>Pseudomonadota</taxon>
        <taxon>Alphaproteobacteria</taxon>
        <taxon>Hyphomicrobiales</taxon>
        <taxon>Nitrobacteraceae</taxon>
        <taxon>Bradyrhizobium</taxon>
    </lineage>
</organism>
<dbReference type="OrthoDB" id="9768836at2"/>
<dbReference type="InterPro" id="IPR055170">
    <property type="entry name" value="GFO_IDH_MocA-like_dom"/>
</dbReference>
<dbReference type="AlphaFoldDB" id="A0A5S4WDB9"/>
<dbReference type="Gene3D" id="3.40.50.720">
    <property type="entry name" value="NAD(P)-binding Rossmann-like Domain"/>
    <property type="match status" value="1"/>
</dbReference>
<dbReference type="GO" id="GO:0000166">
    <property type="term" value="F:nucleotide binding"/>
    <property type="evidence" value="ECO:0007669"/>
    <property type="project" value="InterPro"/>
</dbReference>
<dbReference type="Gene3D" id="3.30.360.10">
    <property type="entry name" value="Dihydrodipicolinate Reductase, domain 2"/>
    <property type="match status" value="1"/>
</dbReference>
<reference evidence="3 4" key="1">
    <citation type="submission" date="2019-08" db="EMBL/GenBank/DDBJ databases">
        <title>Bradyrhizobium hipponensis sp. nov., a rhizobium isolated from a Lupinus angustifolius root nodule in Tunisia.</title>
        <authorList>
            <person name="Off K."/>
            <person name="Rejili M."/>
            <person name="Mars M."/>
            <person name="Brachmann A."/>
            <person name="Marin M."/>
        </authorList>
    </citation>
    <scope>NUCLEOTIDE SEQUENCE [LARGE SCALE GENOMIC DNA]</scope>
    <source>
        <strain evidence="3 4">CTAW11</strain>
    </source>
</reference>
<evidence type="ECO:0000259" key="1">
    <source>
        <dbReference type="Pfam" id="PF01408"/>
    </source>
</evidence>
<dbReference type="InterPro" id="IPR036291">
    <property type="entry name" value="NAD(P)-bd_dom_sf"/>
</dbReference>
<evidence type="ECO:0000259" key="2">
    <source>
        <dbReference type="Pfam" id="PF22725"/>
    </source>
</evidence>
<gene>
    <name evidence="3" type="ORF">FXB38_37710</name>
</gene>
<comment type="caution">
    <text evidence="3">The sequence shown here is derived from an EMBL/GenBank/DDBJ whole genome shotgun (WGS) entry which is preliminary data.</text>
</comment>
<evidence type="ECO:0000313" key="4">
    <source>
        <dbReference type="Proteomes" id="UP000324853"/>
    </source>
</evidence>